<comment type="subcellular location">
    <subcellularLocation>
        <location evidence="1">Membrane</location>
        <topology evidence="1">Multi-pass membrane protein</topology>
    </subcellularLocation>
</comment>
<keyword evidence="12" id="KW-1185">Reference proteome</keyword>
<name>A0A1G8RWP8_9GAMM</name>
<dbReference type="InterPro" id="IPR003660">
    <property type="entry name" value="HAMP_dom"/>
</dbReference>
<dbReference type="Gene3D" id="3.30.450.20">
    <property type="entry name" value="PAS domain"/>
    <property type="match status" value="1"/>
</dbReference>
<dbReference type="Pfam" id="PF00672">
    <property type="entry name" value="HAMP"/>
    <property type="match status" value="1"/>
</dbReference>
<dbReference type="GO" id="GO:0007165">
    <property type="term" value="P:signal transduction"/>
    <property type="evidence" value="ECO:0007669"/>
    <property type="project" value="UniProtKB-KW"/>
</dbReference>
<reference evidence="12" key="1">
    <citation type="submission" date="2016-10" db="EMBL/GenBank/DDBJ databases">
        <authorList>
            <person name="Varghese N."/>
            <person name="Submissions S."/>
        </authorList>
    </citation>
    <scope>NUCLEOTIDE SEQUENCE [LARGE SCALE GENOMIC DNA]</scope>
    <source>
        <strain evidence="12">DSM 23317</strain>
    </source>
</reference>
<sequence length="636" mass="68104">MVKKPNIGNRIVIGICTMLVVVMSVVIPLVLSQLSKVIDSAEERELTKLYETASAQIDASGKLAEALATVVAQTPEIQSAFANRDRDRLLSRTLPVFGKMKSDFAVRQFQFHTAPATSFLRVHKPAKFGDDLSSFRKTVVRTNRDQQPIRGLEKGVAGIGIRGVVPVAYQQQPIGSVEFGISFGQAFFDEFKQAYQVEIALYTQKDQQFTAFGSTLDGQILSSPEVLQQAISGKPSTEQVLLDDQPYAVYRHAVNDFSGRPIGVLEIAMDRSHNAAALADVRNRVLLTGLMALIFGAGIAWGIGRGISRPIIETTQTMNNIAEGDGDLTLRLDDSGSDELADLARAFNHFAIKVHHTISQVAGASDQLAGSAEQMASITDGARVGMERQQQETEQAATAMNQMSATVQEVAQNATLAADAAQKANDSTAEGKRVVDAVSGSINQLAQEIEQASQVISQLETETSHIDSVLEVIRNIADQTNLLALNAAIEAARAGEQGRGFAVVADEVRTLASRTQASTQEIQQMIEQLQAGSAKAVNVMQRSKSTTAACVDQAGNADVALDGINQAVNHITEMNMQIASAANEQSAVSAEINQNVNNINDIVAETTEGAAQAAASGEHLAQLSVQLQHQIGQFKL</sequence>
<evidence type="ECO:0000256" key="6">
    <source>
        <dbReference type="ARBA" id="ARBA00029447"/>
    </source>
</evidence>
<comment type="similarity">
    <text evidence="6">Belongs to the methyl-accepting chemotaxis (MCP) protein family.</text>
</comment>
<accession>A0A1G8RWP8</accession>
<gene>
    <name evidence="11" type="ORF">SAMN04488540_1065</name>
</gene>
<organism evidence="11 12">
    <name type="scientific">Ferrimonas sediminum</name>
    <dbReference type="NCBI Taxonomy" id="718193"/>
    <lineage>
        <taxon>Bacteria</taxon>
        <taxon>Pseudomonadati</taxon>
        <taxon>Pseudomonadota</taxon>
        <taxon>Gammaproteobacteria</taxon>
        <taxon>Alteromonadales</taxon>
        <taxon>Ferrimonadaceae</taxon>
        <taxon>Ferrimonas</taxon>
    </lineage>
</organism>
<evidence type="ECO:0000313" key="11">
    <source>
        <dbReference type="EMBL" id="SDJ21362.1"/>
    </source>
</evidence>
<dbReference type="GO" id="GO:0006935">
    <property type="term" value="P:chemotaxis"/>
    <property type="evidence" value="ECO:0007669"/>
    <property type="project" value="UniProtKB-ARBA"/>
</dbReference>
<evidence type="ECO:0000313" key="12">
    <source>
        <dbReference type="Proteomes" id="UP000199527"/>
    </source>
</evidence>
<evidence type="ECO:0000259" key="10">
    <source>
        <dbReference type="PROSITE" id="PS50885"/>
    </source>
</evidence>
<dbReference type="FunFam" id="1.10.287.950:FF:000001">
    <property type="entry name" value="Methyl-accepting chemotaxis sensory transducer"/>
    <property type="match status" value="1"/>
</dbReference>
<dbReference type="InterPro" id="IPR004089">
    <property type="entry name" value="MCPsignal_dom"/>
</dbReference>
<evidence type="ECO:0000256" key="1">
    <source>
        <dbReference type="ARBA" id="ARBA00004141"/>
    </source>
</evidence>
<evidence type="ECO:0000256" key="3">
    <source>
        <dbReference type="ARBA" id="ARBA00022989"/>
    </source>
</evidence>
<dbReference type="SUPFAM" id="SSF103190">
    <property type="entry name" value="Sensory domain-like"/>
    <property type="match status" value="1"/>
</dbReference>
<feature type="transmembrane region" description="Helical" evidence="8">
    <location>
        <begin position="12"/>
        <end position="31"/>
    </location>
</feature>
<keyword evidence="5 7" id="KW-0807">Transducer</keyword>
<keyword evidence="4 8" id="KW-0472">Membrane</keyword>
<evidence type="ECO:0000256" key="8">
    <source>
        <dbReference type="SAM" id="Phobius"/>
    </source>
</evidence>
<dbReference type="PROSITE" id="PS50111">
    <property type="entry name" value="CHEMOTAXIS_TRANSDUC_2"/>
    <property type="match status" value="1"/>
</dbReference>
<proteinExistence type="inferred from homology"/>
<evidence type="ECO:0000259" key="9">
    <source>
        <dbReference type="PROSITE" id="PS50111"/>
    </source>
</evidence>
<dbReference type="Gene3D" id="1.10.287.950">
    <property type="entry name" value="Methyl-accepting chemotaxis protein"/>
    <property type="match status" value="1"/>
</dbReference>
<dbReference type="SMART" id="SM00304">
    <property type="entry name" value="HAMP"/>
    <property type="match status" value="1"/>
</dbReference>
<evidence type="ECO:0000256" key="5">
    <source>
        <dbReference type="ARBA" id="ARBA00023224"/>
    </source>
</evidence>
<keyword evidence="3 8" id="KW-1133">Transmembrane helix</keyword>
<dbReference type="SUPFAM" id="SSF58104">
    <property type="entry name" value="Methyl-accepting chemotaxis protein (MCP) signaling domain"/>
    <property type="match status" value="1"/>
</dbReference>
<dbReference type="Gene3D" id="6.10.340.10">
    <property type="match status" value="1"/>
</dbReference>
<evidence type="ECO:0000256" key="7">
    <source>
        <dbReference type="PROSITE-ProRule" id="PRU00284"/>
    </source>
</evidence>
<dbReference type="InterPro" id="IPR029150">
    <property type="entry name" value="dCache_3"/>
</dbReference>
<dbReference type="EMBL" id="FNEM01000006">
    <property type="protein sequence ID" value="SDJ21362.1"/>
    <property type="molecule type" value="Genomic_DNA"/>
</dbReference>
<dbReference type="AlphaFoldDB" id="A0A1G8RWP8"/>
<dbReference type="PANTHER" id="PTHR32089">
    <property type="entry name" value="METHYL-ACCEPTING CHEMOTAXIS PROTEIN MCPB"/>
    <property type="match status" value="1"/>
</dbReference>
<dbReference type="CDD" id="cd06225">
    <property type="entry name" value="HAMP"/>
    <property type="match status" value="1"/>
</dbReference>
<dbReference type="Proteomes" id="UP000199527">
    <property type="component" value="Unassembled WGS sequence"/>
</dbReference>
<evidence type="ECO:0000256" key="4">
    <source>
        <dbReference type="ARBA" id="ARBA00023136"/>
    </source>
</evidence>
<dbReference type="InterPro" id="IPR029151">
    <property type="entry name" value="Sensor-like_sf"/>
</dbReference>
<feature type="transmembrane region" description="Helical" evidence="8">
    <location>
        <begin position="285"/>
        <end position="303"/>
    </location>
</feature>
<feature type="domain" description="HAMP" evidence="10">
    <location>
        <begin position="305"/>
        <end position="359"/>
    </location>
</feature>
<dbReference type="Pfam" id="PF14827">
    <property type="entry name" value="dCache_3"/>
    <property type="match status" value="1"/>
</dbReference>
<dbReference type="Pfam" id="PF00015">
    <property type="entry name" value="MCPsignal"/>
    <property type="match status" value="1"/>
</dbReference>
<dbReference type="GO" id="GO:0016020">
    <property type="term" value="C:membrane"/>
    <property type="evidence" value="ECO:0007669"/>
    <property type="project" value="UniProtKB-SubCell"/>
</dbReference>
<dbReference type="SMART" id="SM00283">
    <property type="entry name" value="MA"/>
    <property type="match status" value="1"/>
</dbReference>
<dbReference type="PROSITE" id="PS50885">
    <property type="entry name" value="HAMP"/>
    <property type="match status" value="1"/>
</dbReference>
<evidence type="ECO:0000256" key="2">
    <source>
        <dbReference type="ARBA" id="ARBA00022692"/>
    </source>
</evidence>
<dbReference type="PANTHER" id="PTHR32089:SF119">
    <property type="entry name" value="METHYL-ACCEPTING CHEMOTAXIS PROTEIN CTPL"/>
    <property type="match status" value="1"/>
</dbReference>
<keyword evidence="2 8" id="KW-0812">Transmembrane</keyword>
<feature type="domain" description="Methyl-accepting transducer" evidence="9">
    <location>
        <begin position="364"/>
        <end position="600"/>
    </location>
</feature>
<protein>
    <submittedName>
        <fullName evidence="11">Methyl-accepting chemotaxis sensory transducer</fullName>
    </submittedName>
</protein>
<dbReference type="CDD" id="cd11386">
    <property type="entry name" value="MCP_signal"/>
    <property type="match status" value="1"/>
</dbReference>